<evidence type="ECO:0000313" key="8">
    <source>
        <dbReference type="Proteomes" id="UP000323565"/>
    </source>
</evidence>
<proteinExistence type="inferred from homology"/>
<accession>A0ABX5Z9B4</accession>
<comment type="similarity">
    <text evidence="2">Belongs to the pterin-4-alpha-carbinolamine dehydratase family.</text>
</comment>
<sequence length="226" mass="24193">MTMTDPKKKLSAAEVRETAPAGWAQIMGSLKARYATKDFATGLALVDRIGASAEEMDHHPDITLTYTDVVVSLVSHDVGGLTSRDLALAKTVGDHARDLGVEADVAGLTQPDFGLDTRRHDDLGPFYAALLGSSLKNGEPVDSTGQVPTVWWQNPDEDEGGPQLPPSEVEQRWHIDVWVAADAAQQRLAAVLDAGGRLVSDAAAPAYWVVEDADGNRHCICTPEGR</sequence>
<dbReference type="Proteomes" id="UP000323565">
    <property type="component" value="Chromosome"/>
</dbReference>
<dbReference type="PANTHER" id="PTHR12599">
    <property type="entry name" value="PTERIN-4-ALPHA-CARBINOLAMINE DEHYDRATASE"/>
    <property type="match status" value="1"/>
</dbReference>
<dbReference type="SUPFAM" id="SSF54593">
    <property type="entry name" value="Glyoxalase/Bleomycin resistance protein/Dihydroxybiphenyl dioxygenase"/>
    <property type="match status" value="1"/>
</dbReference>
<dbReference type="SUPFAM" id="SSF55248">
    <property type="entry name" value="PCD-like"/>
    <property type="match status" value="1"/>
</dbReference>
<dbReference type="Gene3D" id="3.30.1360.20">
    <property type="entry name" value="Transcriptional coactivator/pterin dehydratase"/>
    <property type="match status" value="1"/>
</dbReference>
<reference evidence="7 8" key="1">
    <citation type="submission" date="2019-08" db="EMBL/GenBank/DDBJ databases">
        <title>Dermacoccus abyssi strain HZAU 226, whole genome Nanopore sequencing project.</title>
        <authorList>
            <person name="Guo A."/>
            <person name="Zhang X."/>
            <person name="Ruan Y."/>
            <person name="Liu W."/>
            <person name="Chen Q."/>
            <person name="Gu L."/>
        </authorList>
    </citation>
    <scope>NUCLEOTIDE SEQUENCE [LARGE SCALE GENOMIC DNA]</scope>
    <source>
        <strain evidence="7 8">HZAU 226</strain>
    </source>
</reference>
<dbReference type="Pfam" id="PF18029">
    <property type="entry name" value="Glyoxalase_6"/>
    <property type="match status" value="1"/>
</dbReference>
<keyword evidence="5" id="KW-0456">Lyase</keyword>
<gene>
    <name evidence="7" type="ORF">FV141_08000</name>
</gene>
<dbReference type="Pfam" id="PF01329">
    <property type="entry name" value="Pterin_4a"/>
    <property type="match status" value="1"/>
</dbReference>
<keyword evidence="8" id="KW-1185">Reference proteome</keyword>
<feature type="domain" description="Glyoxalase-like" evidence="6">
    <location>
        <begin position="114"/>
        <end position="221"/>
    </location>
</feature>
<dbReference type="EC" id="4.2.1.96" evidence="3"/>
<dbReference type="InterPro" id="IPR036428">
    <property type="entry name" value="PCD_sf"/>
</dbReference>
<evidence type="ECO:0000313" key="7">
    <source>
        <dbReference type="EMBL" id="QEH93470.1"/>
    </source>
</evidence>
<organism evidence="7 8">
    <name type="scientific">Dermacoccus abyssi</name>
    <dbReference type="NCBI Taxonomy" id="322596"/>
    <lineage>
        <taxon>Bacteria</taxon>
        <taxon>Bacillati</taxon>
        <taxon>Actinomycetota</taxon>
        <taxon>Actinomycetes</taxon>
        <taxon>Micrococcales</taxon>
        <taxon>Dermacoccaceae</taxon>
        <taxon>Dermacoccus</taxon>
    </lineage>
</organism>
<evidence type="ECO:0000256" key="2">
    <source>
        <dbReference type="ARBA" id="ARBA00006472"/>
    </source>
</evidence>
<protein>
    <recommendedName>
        <fullName evidence="4">Putative pterin-4-alpha-carbinolamine dehydratase</fullName>
        <ecNumber evidence="3">4.2.1.96</ecNumber>
    </recommendedName>
</protein>
<dbReference type="InterPro" id="IPR001533">
    <property type="entry name" value="Pterin_deHydtase"/>
</dbReference>
<dbReference type="PANTHER" id="PTHR12599:SF0">
    <property type="entry name" value="PTERIN-4-ALPHA-CARBINOLAMINE DEHYDRATASE"/>
    <property type="match status" value="1"/>
</dbReference>
<evidence type="ECO:0000256" key="1">
    <source>
        <dbReference type="ARBA" id="ARBA00001554"/>
    </source>
</evidence>
<dbReference type="InterPro" id="IPR041581">
    <property type="entry name" value="Glyoxalase_6"/>
</dbReference>
<evidence type="ECO:0000256" key="3">
    <source>
        <dbReference type="ARBA" id="ARBA00013252"/>
    </source>
</evidence>
<name>A0ABX5Z9B4_9MICO</name>
<evidence type="ECO:0000256" key="5">
    <source>
        <dbReference type="ARBA" id="ARBA00023239"/>
    </source>
</evidence>
<dbReference type="Gene3D" id="3.10.180.10">
    <property type="entry name" value="2,3-Dihydroxybiphenyl 1,2-Dioxygenase, domain 1"/>
    <property type="match status" value="1"/>
</dbReference>
<evidence type="ECO:0000259" key="6">
    <source>
        <dbReference type="Pfam" id="PF18029"/>
    </source>
</evidence>
<dbReference type="CDD" id="cd00488">
    <property type="entry name" value="PCD_DCoH"/>
    <property type="match status" value="1"/>
</dbReference>
<comment type="catalytic activity">
    <reaction evidence="1">
        <text>(4aS,6R)-4a-hydroxy-L-erythro-5,6,7,8-tetrahydrobiopterin = (6R)-L-erythro-6,7-dihydrobiopterin + H2O</text>
        <dbReference type="Rhea" id="RHEA:11920"/>
        <dbReference type="ChEBI" id="CHEBI:15377"/>
        <dbReference type="ChEBI" id="CHEBI:15642"/>
        <dbReference type="ChEBI" id="CHEBI:43120"/>
        <dbReference type="EC" id="4.2.1.96"/>
    </reaction>
</comment>
<evidence type="ECO:0000256" key="4">
    <source>
        <dbReference type="ARBA" id="ARBA00021735"/>
    </source>
</evidence>
<dbReference type="EMBL" id="CP043031">
    <property type="protein sequence ID" value="QEH93470.1"/>
    <property type="molecule type" value="Genomic_DNA"/>
</dbReference>
<dbReference type="InterPro" id="IPR029068">
    <property type="entry name" value="Glyas_Bleomycin-R_OHBP_Dase"/>
</dbReference>